<protein>
    <recommendedName>
        <fullName evidence="4">Carboxypeptidase regulatory-like domain-containing protein</fullName>
    </recommendedName>
</protein>
<dbReference type="OrthoDB" id="609485at2"/>
<evidence type="ECO:0008006" key="4">
    <source>
        <dbReference type="Google" id="ProtNLM"/>
    </source>
</evidence>
<reference evidence="2 3" key="1">
    <citation type="submission" date="2016-08" db="EMBL/GenBank/DDBJ databases">
        <authorList>
            <person name="Seilhamer J.J."/>
        </authorList>
    </citation>
    <scope>NUCLEOTIDE SEQUENCE [LARGE SCALE GENOMIC DNA]</scope>
    <source>
        <strain evidence="2 3">DX4</strain>
    </source>
</reference>
<name>A0A1D7QGZ8_9SPHI</name>
<dbReference type="Gene3D" id="2.60.40.1930">
    <property type="match status" value="1"/>
</dbReference>
<sequence>MRFINFFIALILLSTSVQLSANAQQDSIVLDNIISKTKKLSDEHPVEKVYVHFDKPYYSVADTIWFKAYLTMEQNIPSQLSKIVYVDVVNAKDSLVQTIKLPAVNSVATGNIPLTPGTYKQGNYYIRAYTVWMLNSNEKYFFSKTIPIGEAIDKQLITHFSYKNTQSEKSQSIEAIVQFKNADKVAQANKTVNWRVISNYEIVSKGKGTTDQNGILKIKIEPKKNELITNGELITELSTTDKDIVTSSFNLRPVASTHDVQFFPEGGEMISGLALRISFKAITAKGLGIDLKGTVTDSQGNTLSNFNSSHLGMGSFYLNMEPDKTYKANITFKDGSTKSFDLPKALPSGIITQITNTDPSAFNLKIMANDNYYQQNKGKVFFIVATQGGIIYYAAKTRLATQVNSAKIPKDKFPAGIVQVTLFSESGDPINERLAFNYPLNENLSLKTDLPSYKPRQKVKLTLSPKNATQPLEGNYSISVTDESKVPVNEETETTILSSLLLTSDLQGYVEKPNYYFTKTDEKKLADLDVLMLTQGYRRFAYKDILGNKFPPVTYLPEQDMRITGTLRDRTGMPVRKGALRLTVPGTNISSEAITSPSGLFAFSNLSIPDSSEVLINAKYSTNGSNLMIMLDGSPLPEVGKNPYPAEEVVNIDSTLSAYLSNSKRQYSYLRTLKEVKIEGAKVKKPSHADHPSLAGLSSITGTVIDGDRLKDCNSLALCLQTMAMGLTFFENNFYVTRDYQAGSRVPVQIFINGMALDYMALLSVLPTDVESVEVFTKDELGTINRMYNTNGVLVVNTKKVKKSTMSLADLKKMMPQQNMLKFSPKGFSKQREFYMPKYTNPANTYNFNDLRSTIYWNPKVVTSGTAPLTLEYFNADGKGTYRAVIEGVDKFGNLSRFVYRYTVK</sequence>
<keyword evidence="1" id="KW-0732">Signal</keyword>
<dbReference type="RefSeq" id="WP_069379537.1">
    <property type="nucleotide sequence ID" value="NZ_CP017141.1"/>
</dbReference>
<organism evidence="2 3">
    <name type="scientific">Pedobacter steynii</name>
    <dbReference type="NCBI Taxonomy" id="430522"/>
    <lineage>
        <taxon>Bacteria</taxon>
        <taxon>Pseudomonadati</taxon>
        <taxon>Bacteroidota</taxon>
        <taxon>Sphingobacteriia</taxon>
        <taxon>Sphingobacteriales</taxon>
        <taxon>Sphingobacteriaceae</taxon>
        <taxon>Pedobacter</taxon>
    </lineage>
</organism>
<dbReference type="KEGG" id="psty:BFS30_12100"/>
<feature type="signal peptide" evidence="1">
    <location>
        <begin position="1"/>
        <end position="23"/>
    </location>
</feature>
<gene>
    <name evidence="2" type="ORF">BFS30_12100</name>
</gene>
<feature type="chain" id="PRO_5009098663" description="Carboxypeptidase regulatory-like domain-containing protein" evidence="1">
    <location>
        <begin position="24"/>
        <end position="905"/>
    </location>
</feature>
<dbReference type="EMBL" id="CP017141">
    <property type="protein sequence ID" value="AOM77849.1"/>
    <property type="molecule type" value="Genomic_DNA"/>
</dbReference>
<accession>A0A1D7QGZ8</accession>
<dbReference type="AlphaFoldDB" id="A0A1D7QGZ8"/>
<dbReference type="Proteomes" id="UP000094313">
    <property type="component" value="Chromosome"/>
</dbReference>
<evidence type="ECO:0000313" key="3">
    <source>
        <dbReference type="Proteomes" id="UP000094313"/>
    </source>
</evidence>
<evidence type="ECO:0000313" key="2">
    <source>
        <dbReference type="EMBL" id="AOM77849.1"/>
    </source>
</evidence>
<keyword evidence="3" id="KW-1185">Reference proteome</keyword>
<proteinExistence type="predicted"/>
<evidence type="ECO:0000256" key="1">
    <source>
        <dbReference type="SAM" id="SignalP"/>
    </source>
</evidence>